<proteinExistence type="inferred from homology"/>
<dbReference type="GO" id="GO:0006744">
    <property type="term" value="P:ubiquinone biosynthetic process"/>
    <property type="evidence" value="ECO:0007669"/>
    <property type="project" value="UniProtKB-UniRule"/>
</dbReference>
<dbReference type="RefSeq" id="WP_080522340.1">
    <property type="nucleotide sequence ID" value="NZ_LPUF01000001.1"/>
</dbReference>
<comment type="pathway">
    <text evidence="1">Cofactor biosynthesis; ubiquinone biosynthesis.</text>
</comment>
<feature type="coiled-coil region" evidence="2">
    <location>
        <begin position="173"/>
        <end position="200"/>
    </location>
</feature>
<dbReference type="UniPathway" id="UPA00232"/>
<dbReference type="InterPro" id="IPR036527">
    <property type="entry name" value="SCP2_sterol-bd_dom_sf"/>
</dbReference>
<evidence type="ECO:0000259" key="3">
    <source>
        <dbReference type="Pfam" id="PF02036"/>
    </source>
</evidence>
<dbReference type="InterPro" id="IPR003033">
    <property type="entry name" value="SCP2_sterol-bd_dom"/>
</dbReference>
<keyword evidence="1" id="KW-0963">Cytoplasm</keyword>
<evidence type="ECO:0000256" key="2">
    <source>
        <dbReference type="SAM" id="Coils"/>
    </source>
</evidence>
<comment type="similarity">
    <text evidence="1">Belongs to the UbiJ family.</text>
</comment>
<name>A0A1V8M826_9GAMM</name>
<protein>
    <recommendedName>
        <fullName evidence="1">Ubiquinone biosynthesis accessory factor UbiJ</fullName>
    </recommendedName>
</protein>
<keyword evidence="5" id="KW-1185">Reference proteome</keyword>
<dbReference type="GO" id="GO:0005737">
    <property type="term" value="C:cytoplasm"/>
    <property type="evidence" value="ECO:0007669"/>
    <property type="project" value="UniProtKB-SubCell"/>
</dbReference>
<evidence type="ECO:0000313" key="4">
    <source>
        <dbReference type="EMBL" id="OQK17730.1"/>
    </source>
</evidence>
<dbReference type="Proteomes" id="UP000191980">
    <property type="component" value="Unassembled WGS sequence"/>
</dbReference>
<dbReference type="PANTHER" id="PTHR38693">
    <property type="entry name" value="UBIQUINONE BIOSYNTHESIS PROTEIN UBIJ"/>
    <property type="match status" value="1"/>
</dbReference>
<evidence type="ECO:0000256" key="1">
    <source>
        <dbReference type="HAMAP-Rule" id="MF_02215"/>
    </source>
</evidence>
<dbReference type="HAMAP" id="MF_02215">
    <property type="entry name" value="UbiJ"/>
    <property type="match status" value="1"/>
</dbReference>
<dbReference type="SUPFAM" id="SSF55718">
    <property type="entry name" value="SCP-like"/>
    <property type="match status" value="1"/>
</dbReference>
<comment type="caution">
    <text evidence="4">The sequence shown here is derived from an EMBL/GenBank/DDBJ whole genome shotgun (WGS) entry which is preliminary data.</text>
</comment>
<keyword evidence="1" id="KW-0831">Ubiquinone biosynthesis</keyword>
<reference evidence="4 5" key="1">
    <citation type="submission" date="2015-12" db="EMBL/GenBank/DDBJ databases">
        <authorList>
            <person name="Shamseldin A."/>
            <person name="Moawad H."/>
            <person name="Abd El-Rahim W.M."/>
            <person name="Sadowsky M.J."/>
        </authorList>
    </citation>
    <scope>NUCLEOTIDE SEQUENCE [LARGE SCALE GENOMIC DNA]</scope>
    <source>
        <strain evidence="4 5">WF1</strain>
    </source>
</reference>
<dbReference type="EMBL" id="LPUF01000001">
    <property type="protein sequence ID" value="OQK17730.1"/>
    <property type="molecule type" value="Genomic_DNA"/>
</dbReference>
<organism evidence="4 5">
    <name type="scientific">Methyloprofundus sedimenti</name>
    <dbReference type="NCBI Taxonomy" id="1420851"/>
    <lineage>
        <taxon>Bacteria</taxon>
        <taxon>Pseudomonadati</taxon>
        <taxon>Pseudomonadota</taxon>
        <taxon>Gammaproteobacteria</taxon>
        <taxon>Methylococcales</taxon>
        <taxon>Methylococcaceae</taxon>
        <taxon>Methyloprofundus</taxon>
    </lineage>
</organism>
<dbReference type="Pfam" id="PF02036">
    <property type="entry name" value="SCP2"/>
    <property type="match status" value="1"/>
</dbReference>
<accession>A0A1V8M826</accession>
<dbReference type="AlphaFoldDB" id="A0A1V8M826"/>
<dbReference type="OrthoDB" id="9796077at2"/>
<sequence length="206" mass="23318">MIKPLLTSAFETALNKYLSLDEDIAIFLKPLTGKIIAVTIQPFDETLYLCPNGENIQIMDYYEGTIDTTLTGSLPALGLMGLSSTPARSFFSGEVSITGDLNVGHKFQHLFEQLDIDLEEQLSHYTGDVIAHKLGRFMRSASLWHQENLKTLQLNISEFLQDETQDLPPAPEINLFTRQVDQLKEDFDRLEARIKRLDTQLKAQQS</sequence>
<comment type="function">
    <text evidence="1">Required for ubiquinone (coenzyme Q) biosynthesis. Binds hydrophobic ubiquinone biosynthetic intermediates via its SCP2 domain and is essential for the stability of the Ubi complex. May constitute a docking platform where Ubi enzymes assemble and access their SCP2-bound polyprenyl substrates.</text>
</comment>
<dbReference type="STRING" id="1420851.AU255_07660"/>
<gene>
    <name evidence="1" type="primary">ubiJ</name>
    <name evidence="4" type="ORF">AU255_07660</name>
</gene>
<dbReference type="PANTHER" id="PTHR38693:SF1">
    <property type="entry name" value="UBIQUINONE BIOSYNTHESIS ACCESSORY FACTOR UBIJ"/>
    <property type="match status" value="1"/>
</dbReference>
<feature type="domain" description="SCP2" evidence="3">
    <location>
        <begin position="14"/>
        <end position="112"/>
    </location>
</feature>
<keyword evidence="2" id="KW-0175">Coiled coil</keyword>
<dbReference type="InterPro" id="IPR038989">
    <property type="entry name" value="UbiJ"/>
</dbReference>
<comment type="subcellular location">
    <subcellularLocation>
        <location evidence="1">Cytoplasm</location>
    </subcellularLocation>
</comment>
<evidence type="ECO:0000313" key="5">
    <source>
        <dbReference type="Proteomes" id="UP000191980"/>
    </source>
</evidence>